<organism evidence="2 3">
    <name type="scientific">Amycolatopsis camponoti</name>
    <dbReference type="NCBI Taxonomy" id="2606593"/>
    <lineage>
        <taxon>Bacteria</taxon>
        <taxon>Bacillati</taxon>
        <taxon>Actinomycetota</taxon>
        <taxon>Actinomycetes</taxon>
        <taxon>Pseudonocardiales</taxon>
        <taxon>Pseudonocardiaceae</taxon>
        <taxon>Amycolatopsis</taxon>
    </lineage>
</organism>
<dbReference type="Proteomes" id="UP000399805">
    <property type="component" value="Unassembled WGS sequence"/>
</dbReference>
<protein>
    <submittedName>
        <fullName evidence="2">Uncharacterized protein</fullName>
    </submittedName>
</protein>
<gene>
    <name evidence="2" type="ORF">AA23TX_05185</name>
</gene>
<accession>A0A6I8LQQ9</accession>
<sequence>MHAPAGSRVARRTKPALPRVVAPAPPPHGYAKFAHAISTHRFTTSRARLR</sequence>
<evidence type="ECO:0000313" key="2">
    <source>
        <dbReference type="EMBL" id="VVJ20164.1"/>
    </source>
</evidence>
<evidence type="ECO:0000313" key="3">
    <source>
        <dbReference type="Proteomes" id="UP000399805"/>
    </source>
</evidence>
<keyword evidence="3" id="KW-1185">Reference proteome</keyword>
<feature type="region of interest" description="Disordered" evidence="1">
    <location>
        <begin position="1"/>
        <end position="26"/>
    </location>
</feature>
<proteinExistence type="predicted"/>
<dbReference type="EMBL" id="CABVGP010000002">
    <property type="protein sequence ID" value="VVJ20164.1"/>
    <property type="molecule type" value="Genomic_DNA"/>
</dbReference>
<name>A0A6I8LQQ9_9PSEU</name>
<reference evidence="2 3" key="1">
    <citation type="submission" date="2019-09" db="EMBL/GenBank/DDBJ databases">
        <authorList>
            <person name="Leyn A S."/>
        </authorList>
    </citation>
    <scope>NUCLEOTIDE SEQUENCE [LARGE SCALE GENOMIC DNA]</scope>
    <source>
        <strain evidence="2">AA231_1</strain>
    </source>
</reference>
<dbReference type="AlphaFoldDB" id="A0A6I8LQQ9"/>
<evidence type="ECO:0000256" key="1">
    <source>
        <dbReference type="SAM" id="MobiDB-lite"/>
    </source>
</evidence>